<dbReference type="GO" id="GO:0003746">
    <property type="term" value="F:translation elongation factor activity"/>
    <property type="evidence" value="ECO:0007669"/>
    <property type="project" value="UniProtKB-KW"/>
</dbReference>
<organism evidence="2">
    <name type="scientific">Zeugodacus cucurbitae</name>
    <name type="common">Melon fruit fly</name>
    <name type="synonym">Bactrocera cucurbitae</name>
    <dbReference type="NCBI Taxonomy" id="28588"/>
    <lineage>
        <taxon>Eukaryota</taxon>
        <taxon>Metazoa</taxon>
        <taxon>Ecdysozoa</taxon>
        <taxon>Arthropoda</taxon>
        <taxon>Hexapoda</taxon>
        <taxon>Insecta</taxon>
        <taxon>Pterygota</taxon>
        <taxon>Neoptera</taxon>
        <taxon>Endopterygota</taxon>
        <taxon>Diptera</taxon>
        <taxon>Brachycera</taxon>
        <taxon>Muscomorpha</taxon>
        <taxon>Tephritoidea</taxon>
        <taxon>Tephritidae</taxon>
        <taxon>Zeugodacus</taxon>
        <taxon>Zeugodacus</taxon>
    </lineage>
</organism>
<name>A0A0A1XD37_ZEUCU</name>
<keyword evidence="2" id="KW-0251">Elongation factor</keyword>
<reference evidence="2" key="2">
    <citation type="journal article" date="2015" name="Gigascience">
        <title>Reconstructing a comprehensive transcriptome assembly of a white-pupal translocated strain of the pest fruit fly Bactrocera cucurbitae.</title>
        <authorList>
            <person name="Sim S.B."/>
            <person name="Calla B."/>
            <person name="Hall B."/>
            <person name="DeRego T."/>
            <person name="Geib S.M."/>
        </authorList>
    </citation>
    <scope>NUCLEOTIDE SEQUENCE</scope>
</reference>
<evidence type="ECO:0000313" key="2">
    <source>
        <dbReference type="EMBL" id="JAD08882.1"/>
    </source>
</evidence>
<proteinExistence type="predicted"/>
<sequence length="239" mass="26536">MHSSNATTPTLKTPSPLPTTASTTSTILKNVPVTMSSLSDNFSALSVSSKSDRSSDCGDALPHEYTEQRRYYESAKQLMKLISTQGDKYTALNLISGGGGGIGAAACVGDAEVNAERLRQLQEFRLQNAEDCFTVHRQLDLHLPMRAKTLMHVEAAQPVSKLQWQTMPSKAENTTAKVALVKERAKKPQHTRTSITPYAVRQRLLQLRLEADELKRAKPERKLYGPLEKSCALRYQETY</sequence>
<dbReference type="AlphaFoldDB" id="A0A0A1XD37"/>
<accession>A0A0A1XD37</accession>
<feature type="region of interest" description="Disordered" evidence="1">
    <location>
        <begin position="1"/>
        <end position="23"/>
    </location>
</feature>
<protein>
    <submittedName>
        <fullName evidence="2">Elongation factor Ts, chloroplastic</fullName>
    </submittedName>
</protein>
<evidence type="ECO:0000256" key="1">
    <source>
        <dbReference type="SAM" id="MobiDB-lite"/>
    </source>
</evidence>
<dbReference type="EMBL" id="GBXI01005410">
    <property type="protein sequence ID" value="JAD08882.1"/>
    <property type="molecule type" value="Transcribed_RNA"/>
</dbReference>
<reference evidence="2" key="1">
    <citation type="submission" date="2014-11" db="EMBL/GenBank/DDBJ databases">
        <authorList>
            <person name="Geib S."/>
        </authorList>
    </citation>
    <scope>NUCLEOTIDE SEQUENCE</scope>
</reference>
<keyword evidence="2" id="KW-0648">Protein biosynthesis</keyword>
<gene>
    <name evidence="2" type="primary">tsf_2</name>
    <name evidence="2" type="ORF">g.13414</name>
</gene>